<sequence>MSKVSIWARCWKNLMECSYWLSKPVVQSSIWSFTNVTLFLSNESYVIAYSHSDIVKINKIISPE</sequence>
<reference evidence="1" key="1">
    <citation type="submission" date="2018-02" db="EMBL/GenBank/DDBJ databases">
        <title>Rhizophora mucronata_Transcriptome.</title>
        <authorList>
            <person name="Meera S.P."/>
            <person name="Sreeshan A."/>
            <person name="Augustine A."/>
        </authorList>
    </citation>
    <scope>NUCLEOTIDE SEQUENCE</scope>
    <source>
        <tissue evidence="1">Leaf</tissue>
    </source>
</reference>
<dbReference type="AlphaFoldDB" id="A0A2P2R114"/>
<protein>
    <submittedName>
        <fullName evidence="1">Uncharacterized protein</fullName>
    </submittedName>
</protein>
<accession>A0A2P2R114</accession>
<proteinExistence type="predicted"/>
<dbReference type="EMBL" id="GGEC01092413">
    <property type="protein sequence ID" value="MBX72897.1"/>
    <property type="molecule type" value="Transcribed_RNA"/>
</dbReference>
<evidence type="ECO:0000313" key="1">
    <source>
        <dbReference type="EMBL" id="MBX72897.1"/>
    </source>
</evidence>
<name>A0A2P2R114_RHIMU</name>
<organism evidence="1">
    <name type="scientific">Rhizophora mucronata</name>
    <name type="common">Asiatic mangrove</name>
    <dbReference type="NCBI Taxonomy" id="61149"/>
    <lineage>
        <taxon>Eukaryota</taxon>
        <taxon>Viridiplantae</taxon>
        <taxon>Streptophyta</taxon>
        <taxon>Embryophyta</taxon>
        <taxon>Tracheophyta</taxon>
        <taxon>Spermatophyta</taxon>
        <taxon>Magnoliopsida</taxon>
        <taxon>eudicotyledons</taxon>
        <taxon>Gunneridae</taxon>
        <taxon>Pentapetalae</taxon>
        <taxon>rosids</taxon>
        <taxon>fabids</taxon>
        <taxon>Malpighiales</taxon>
        <taxon>Rhizophoraceae</taxon>
        <taxon>Rhizophora</taxon>
    </lineage>
</organism>